<dbReference type="GO" id="GO:0008237">
    <property type="term" value="F:metallopeptidase activity"/>
    <property type="evidence" value="ECO:0007669"/>
    <property type="project" value="InterPro"/>
</dbReference>
<keyword evidence="3" id="KW-1185">Reference proteome</keyword>
<evidence type="ECO:0000313" key="2">
    <source>
        <dbReference type="EMBL" id="TCJ12589.1"/>
    </source>
</evidence>
<feature type="signal peptide" evidence="1">
    <location>
        <begin position="1"/>
        <end position="21"/>
    </location>
</feature>
<dbReference type="EMBL" id="SJZI01000050">
    <property type="protein sequence ID" value="TCJ12589.1"/>
    <property type="molecule type" value="Genomic_DNA"/>
</dbReference>
<evidence type="ECO:0000256" key="1">
    <source>
        <dbReference type="SAM" id="SignalP"/>
    </source>
</evidence>
<comment type="caution">
    <text evidence="2">The sequence shown here is derived from an EMBL/GenBank/DDBJ whole genome shotgun (WGS) entry which is preliminary data.</text>
</comment>
<dbReference type="RefSeq" id="WP_131450346.1">
    <property type="nucleotide sequence ID" value="NZ_SJZI01000050.1"/>
</dbReference>
<feature type="chain" id="PRO_5020568185" description="Matrixin family metalloprotease" evidence="1">
    <location>
        <begin position="22"/>
        <end position="267"/>
    </location>
</feature>
<name>A0A4R1B8S9_9BACT</name>
<protein>
    <recommendedName>
        <fullName evidence="4">Matrixin family metalloprotease</fullName>
    </recommendedName>
</protein>
<evidence type="ECO:0000313" key="3">
    <source>
        <dbReference type="Proteomes" id="UP000295334"/>
    </source>
</evidence>
<dbReference type="InterPro" id="IPR024653">
    <property type="entry name" value="Peptidase_M10/M27/M57"/>
</dbReference>
<reference evidence="2 3" key="1">
    <citation type="submission" date="2019-03" db="EMBL/GenBank/DDBJ databases">
        <authorList>
            <person name="Kim M.K.M."/>
        </authorList>
    </citation>
    <scope>NUCLEOTIDE SEQUENCE [LARGE SCALE GENOMIC DNA]</scope>
    <source>
        <strain evidence="2 3">17J68-12</strain>
    </source>
</reference>
<dbReference type="Pfam" id="PF12388">
    <property type="entry name" value="Peptidase_M57"/>
    <property type="match status" value="1"/>
</dbReference>
<proteinExistence type="predicted"/>
<sequence length="267" mass="28143">MSNALFTKPSVLAFAALIAIAAPSCKKSDVAAPAESSVATPAAPAQVSNDEVRTLTAFVATSTGENNVTWDAAAGHFVIDNDAAMSLEDARGYYAQRTQGAQTEHRRSYYAVAPTKAPYVKVYADATVPAVWVAALDKAIANWNAAGSKLQITRVSANTTGAVAVKGINNGGNGVIATTYYPDYNSNPGKSCTINTYYNYLSAGQQVFAITHELGHAFGFGHTNSTYGTLVAGTPNTDGQSIMNSVCLTWSAFTTYDLLAIRTVYPR</sequence>
<organism evidence="2 3">
    <name type="scientific">Flaviaesturariibacter flavus</name>
    <dbReference type="NCBI Taxonomy" id="2502780"/>
    <lineage>
        <taxon>Bacteria</taxon>
        <taxon>Pseudomonadati</taxon>
        <taxon>Bacteroidota</taxon>
        <taxon>Chitinophagia</taxon>
        <taxon>Chitinophagales</taxon>
        <taxon>Chitinophagaceae</taxon>
        <taxon>Flaviaestuariibacter</taxon>
    </lineage>
</organism>
<dbReference type="OrthoDB" id="785995at2"/>
<dbReference type="Gene3D" id="3.40.390.10">
    <property type="entry name" value="Collagenase (Catalytic Domain)"/>
    <property type="match status" value="1"/>
</dbReference>
<evidence type="ECO:0008006" key="4">
    <source>
        <dbReference type="Google" id="ProtNLM"/>
    </source>
</evidence>
<accession>A0A4R1B8S9</accession>
<gene>
    <name evidence="2" type="ORF">EPD60_15075</name>
</gene>
<keyword evidence="1" id="KW-0732">Signal</keyword>
<dbReference type="AlphaFoldDB" id="A0A4R1B8S9"/>
<dbReference type="InterPro" id="IPR024079">
    <property type="entry name" value="MetalloPept_cat_dom_sf"/>
</dbReference>
<dbReference type="SUPFAM" id="SSF55486">
    <property type="entry name" value="Metalloproteases ('zincins'), catalytic domain"/>
    <property type="match status" value="1"/>
</dbReference>
<dbReference type="Proteomes" id="UP000295334">
    <property type="component" value="Unassembled WGS sequence"/>
</dbReference>